<keyword evidence="3" id="KW-1185">Reference proteome</keyword>
<dbReference type="EMBL" id="BMAT01012903">
    <property type="protein sequence ID" value="GFS01765.1"/>
    <property type="molecule type" value="Genomic_DNA"/>
</dbReference>
<reference evidence="2 3" key="1">
    <citation type="journal article" date="2021" name="Elife">
        <title>Chloroplast acquisition without the gene transfer in kleptoplastic sea slugs, Plakobranchus ocellatus.</title>
        <authorList>
            <person name="Maeda T."/>
            <person name="Takahashi S."/>
            <person name="Yoshida T."/>
            <person name="Shimamura S."/>
            <person name="Takaki Y."/>
            <person name="Nagai Y."/>
            <person name="Toyoda A."/>
            <person name="Suzuki Y."/>
            <person name="Arimoto A."/>
            <person name="Ishii H."/>
            <person name="Satoh N."/>
            <person name="Nishiyama T."/>
            <person name="Hasebe M."/>
            <person name="Maruyama T."/>
            <person name="Minagawa J."/>
            <person name="Obokata J."/>
            <person name="Shigenobu S."/>
        </authorList>
    </citation>
    <scope>NUCLEOTIDE SEQUENCE [LARGE SCALE GENOMIC DNA]</scope>
</reference>
<protein>
    <submittedName>
        <fullName evidence="2">Pol polyprotein</fullName>
    </submittedName>
</protein>
<feature type="region of interest" description="Disordered" evidence="1">
    <location>
        <begin position="85"/>
        <end position="110"/>
    </location>
</feature>
<sequence>MKDQSSKKENKRIQKKIEELYRALKSLKDLVRHCNYKDEEDSTIRDRFVGGLVDQKLKEKLQLIHDLTLKKALETARQHELMKNQMKAQVDLDRSPQGRFTSSPPPKTKL</sequence>
<dbReference type="Proteomes" id="UP000762676">
    <property type="component" value="Unassembled WGS sequence"/>
</dbReference>
<organism evidence="2 3">
    <name type="scientific">Elysia marginata</name>
    <dbReference type="NCBI Taxonomy" id="1093978"/>
    <lineage>
        <taxon>Eukaryota</taxon>
        <taxon>Metazoa</taxon>
        <taxon>Spiralia</taxon>
        <taxon>Lophotrochozoa</taxon>
        <taxon>Mollusca</taxon>
        <taxon>Gastropoda</taxon>
        <taxon>Heterobranchia</taxon>
        <taxon>Euthyneura</taxon>
        <taxon>Panpulmonata</taxon>
        <taxon>Sacoglossa</taxon>
        <taxon>Placobranchoidea</taxon>
        <taxon>Plakobranchidae</taxon>
        <taxon>Elysia</taxon>
    </lineage>
</organism>
<name>A0AAV4HW07_9GAST</name>
<evidence type="ECO:0000256" key="1">
    <source>
        <dbReference type="SAM" id="MobiDB-lite"/>
    </source>
</evidence>
<gene>
    <name evidence="2" type="ORF">ElyMa_006430000</name>
</gene>
<dbReference type="AlphaFoldDB" id="A0AAV4HW07"/>
<comment type="caution">
    <text evidence="2">The sequence shown here is derived from an EMBL/GenBank/DDBJ whole genome shotgun (WGS) entry which is preliminary data.</text>
</comment>
<proteinExistence type="predicted"/>
<accession>A0AAV4HW07</accession>
<evidence type="ECO:0000313" key="3">
    <source>
        <dbReference type="Proteomes" id="UP000762676"/>
    </source>
</evidence>
<evidence type="ECO:0000313" key="2">
    <source>
        <dbReference type="EMBL" id="GFS01765.1"/>
    </source>
</evidence>